<sequence length="102" mass="11877">MSFYNKPYSTIFSDKRLSAFDKLIFLNTESWFSYYSKTKPQSVCCIYFSQLCKQLACEFNEIMDAYCKLKKYGYVNSHPNGAHGSQSVWIYGMDNEGKVVIE</sequence>
<reference evidence="1 2" key="1">
    <citation type="submission" date="2020-02" db="EMBL/GenBank/DDBJ databases">
        <title>Whole genome PO2S7.</title>
        <authorList>
            <person name="Singha K.M."/>
        </authorList>
    </citation>
    <scope>NUCLEOTIDE SEQUENCE [LARGE SCALE GENOMIC DNA]</scope>
    <source>
        <strain evidence="1 2">PO2S7</strain>
    </source>
</reference>
<accession>A0A6G9RN47</accession>
<dbReference type="RefSeq" id="WP_167576039.1">
    <property type="nucleotide sequence ID" value="NZ_CP050321.1"/>
</dbReference>
<proteinExistence type="predicted"/>
<keyword evidence="2" id="KW-1185">Reference proteome</keyword>
<gene>
    <name evidence="1" type="ORF">GY169_13335</name>
</gene>
<organism evidence="1 2">
    <name type="scientific">Kluyvera genomosp. 3</name>
    <dbReference type="NCBI Taxonomy" id="2774055"/>
    <lineage>
        <taxon>Bacteria</taxon>
        <taxon>Pseudomonadati</taxon>
        <taxon>Pseudomonadota</taxon>
        <taxon>Gammaproteobacteria</taxon>
        <taxon>Enterobacterales</taxon>
        <taxon>Enterobacteriaceae</taxon>
        <taxon>Kluyvera</taxon>
    </lineage>
</organism>
<dbReference type="AlphaFoldDB" id="A0A6G9RN47"/>
<dbReference type="EMBL" id="CP050321">
    <property type="protein sequence ID" value="QIR27725.1"/>
    <property type="molecule type" value="Genomic_DNA"/>
</dbReference>
<name>A0A6G9RN47_9ENTR</name>
<evidence type="ECO:0000313" key="2">
    <source>
        <dbReference type="Proteomes" id="UP000503580"/>
    </source>
</evidence>
<protein>
    <submittedName>
        <fullName evidence="1">Uncharacterized protein</fullName>
    </submittedName>
</protein>
<evidence type="ECO:0000313" key="1">
    <source>
        <dbReference type="EMBL" id="QIR27725.1"/>
    </source>
</evidence>
<dbReference type="KEGG" id="kgn:GY169_13335"/>
<dbReference type="Proteomes" id="UP000503580">
    <property type="component" value="Chromosome"/>
</dbReference>